<feature type="compositionally biased region" description="Basic and acidic residues" evidence="1">
    <location>
        <begin position="391"/>
        <end position="403"/>
    </location>
</feature>
<feature type="compositionally biased region" description="Polar residues" evidence="1">
    <location>
        <begin position="142"/>
        <end position="159"/>
    </location>
</feature>
<dbReference type="PANTHER" id="PTHR17598">
    <property type="entry name" value="DNA POLYMERASE DELTA SUBUNIT 3"/>
    <property type="match status" value="1"/>
</dbReference>
<dbReference type="InterPro" id="IPR019038">
    <property type="entry name" value="POLD3"/>
</dbReference>
<dbReference type="GO" id="GO:0006297">
    <property type="term" value="P:nucleotide-excision repair, DNA gap filling"/>
    <property type="evidence" value="ECO:0007669"/>
    <property type="project" value="TreeGrafter"/>
</dbReference>
<dbReference type="OrthoDB" id="514823at2759"/>
<evidence type="ECO:0000313" key="3">
    <source>
        <dbReference type="Proteomes" id="UP000278807"/>
    </source>
</evidence>
<organism evidence="4">
    <name type="scientific">Rodentolepis nana</name>
    <name type="common">Dwarf tapeworm</name>
    <name type="synonym">Hymenolepis nana</name>
    <dbReference type="NCBI Taxonomy" id="102285"/>
    <lineage>
        <taxon>Eukaryota</taxon>
        <taxon>Metazoa</taxon>
        <taxon>Spiralia</taxon>
        <taxon>Lophotrochozoa</taxon>
        <taxon>Platyhelminthes</taxon>
        <taxon>Cestoda</taxon>
        <taxon>Eucestoda</taxon>
        <taxon>Cyclophyllidea</taxon>
        <taxon>Hymenolepididae</taxon>
        <taxon>Rodentolepis</taxon>
    </lineage>
</organism>
<dbReference type="GO" id="GO:1904161">
    <property type="term" value="P:DNA synthesis involved in UV-damage excision repair"/>
    <property type="evidence" value="ECO:0007669"/>
    <property type="project" value="TreeGrafter"/>
</dbReference>
<reference evidence="2 3" key="2">
    <citation type="submission" date="2018-11" db="EMBL/GenBank/DDBJ databases">
        <authorList>
            <consortium name="Pathogen Informatics"/>
        </authorList>
    </citation>
    <scope>NUCLEOTIDE SEQUENCE [LARGE SCALE GENOMIC DNA]</scope>
</reference>
<sequence length="430" mass="47885">MEDAVLSSVNQHFEEKDGIASHKSLSIAYGWGLAESQLNLERYIERHTEVKPVFRISGFQCMNDDQWSYVVRLTTSNGLAAHRDLKEFKKHNVDALACFNKSLAHDPVSHPSLVSFPWKYAPPTSSNPAKVMKIANPVPSPVKSQSRMDPMTQKTSVPSVPTVAHRKSVKRPPPKSRLHKPEKVPEKVEDIPDPFADSDEDVLEEEAELMHKKRRRLVFSSDEEGEVKAKKTVESNAESCSSNGGAKIKIDRPSKSVSKISASASKANDKSPQKRKSSKRSNSEKKELISDDDDHDGEEAIKLSPAKGVKKKSSKVAISKVKEDSDEEMFELAPAQGVKKENSPPPPPPCPVSTTRKRQVTKTFTDDDGFLITEKVWEEVDESELQVEETEPPKPETAVETKKAPSSVTNMANSKLKKTKQSTLMSFFRK</sequence>
<keyword evidence="3" id="KW-1185">Reference proteome</keyword>
<protein>
    <submittedName>
        <fullName evidence="4">DNA polymerase delta subunit 3</fullName>
    </submittedName>
</protein>
<evidence type="ECO:0000313" key="2">
    <source>
        <dbReference type="EMBL" id="VDN96870.1"/>
    </source>
</evidence>
<dbReference type="GO" id="GO:0003887">
    <property type="term" value="F:DNA-directed DNA polymerase activity"/>
    <property type="evidence" value="ECO:0007669"/>
    <property type="project" value="TreeGrafter"/>
</dbReference>
<proteinExistence type="predicted"/>
<dbReference type="Proteomes" id="UP000278807">
    <property type="component" value="Unassembled WGS sequence"/>
</dbReference>
<dbReference type="PANTHER" id="PTHR17598:SF13">
    <property type="entry name" value="DNA POLYMERASE DELTA SUBUNIT 3"/>
    <property type="match status" value="1"/>
</dbReference>
<reference evidence="4" key="1">
    <citation type="submission" date="2017-02" db="UniProtKB">
        <authorList>
            <consortium name="WormBaseParasite"/>
        </authorList>
    </citation>
    <scope>IDENTIFICATION</scope>
</reference>
<dbReference type="AlphaFoldDB" id="A0A0R3T269"/>
<feature type="compositionally biased region" description="Acidic residues" evidence="1">
    <location>
        <begin position="381"/>
        <end position="390"/>
    </location>
</feature>
<feature type="compositionally biased region" description="Low complexity" evidence="1">
    <location>
        <begin position="255"/>
        <end position="266"/>
    </location>
</feature>
<feature type="region of interest" description="Disordered" evidence="1">
    <location>
        <begin position="138"/>
        <end position="359"/>
    </location>
</feature>
<dbReference type="GO" id="GO:0043625">
    <property type="term" value="C:delta DNA polymerase complex"/>
    <property type="evidence" value="ECO:0007669"/>
    <property type="project" value="InterPro"/>
</dbReference>
<dbReference type="STRING" id="102285.A0A0R3T269"/>
<feature type="compositionally biased region" description="Polar residues" evidence="1">
    <location>
        <begin position="421"/>
        <end position="430"/>
    </location>
</feature>
<evidence type="ECO:0000313" key="4">
    <source>
        <dbReference type="WBParaSite" id="HNAJ_0000101101-mRNA-1"/>
    </source>
</evidence>
<evidence type="ECO:0000256" key="1">
    <source>
        <dbReference type="SAM" id="MobiDB-lite"/>
    </source>
</evidence>
<dbReference type="GO" id="GO:0006271">
    <property type="term" value="P:DNA strand elongation involved in DNA replication"/>
    <property type="evidence" value="ECO:0007669"/>
    <property type="project" value="TreeGrafter"/>
</dbReference>
<accession>A0A0R3T269</accession>
<feature type="compositionally biased region" description="Basic residues" evidence="1">
    <location>
        <begin position="164"/>
        <end position="178"/>
    </location>
</feature>
<dbReference type="WBParaSite" id="HNAJ_0000101101-mRNA-1">
    <property type="protein sequence ID" value="HNAJ_0000101101-mRNA-1"/>
    <property type="gene ID" value="HNAJ_0000101101"/>
</dbReference>
<dbReference type="Pfam" id="PF09507">
    <property type="entry name" value="CDC27"/>
    <property type="match status" value="1"/>
</dbReference>
<feature type="compositionally biased region" description="Polar residues" evidence="1">
    <location>
        <begin position="404"/>
        <end position="413"/>
    </location>
</feature>
<gene>
    <name evidence="2" type="ORF">HNAJ_LOCUS1011</name>
</gene>
<feature type="compositionally biased region" description="Polar residues" evidence="1">
    <location>
        <begin position="234"/>
        <end position="244"/>
    </location>
</feature>
<name>A0A0R3T269_RODNA</name>
<feature type="compositionally biased region" description="Acidic residues" evidence="1">
    <location>
        <begin position="196"/>
        <end position="207"/>
    </location>
</feature>
<feature type="region of interest" description="Disordered" evidence="1">
    <location>
        <begin position="381"/>
        <end position="430"/>
    </location>
</feature>
<dbReference type="EMBL" id="UZAE01000351">
    <property type="protein sequence ID" value="VDN96870.1"/>
    <property type="molecule type" value="Genomic_DNA"/>
</dbReference>
<feature type="compositionally biased region" description="Basic and acidic residues" evidence="1">
    <location>
        <begin position="179"/>
        <end position="190"/>
    </location>
</feature>